<dbReference type="PANTHER" id="PTHR11232:SF65">
    <property type="entry name" value="SI:DKEY-19B23.8"/>
    <property type="match status" value="1"/>
</dbReference>
<evidence type="ECO:0000256" key="1">
    <source>
        <dbReference type="SAM" id="MobiDB-lite"/>
    </source>
</evidence>
<dbReference type="RefSeq" id="XP_006824999.1">
    <property type="nucleotide sequence ID" value="XM_006824936.1"/>
</dbReference>
<reference evidence="4" key="1">
    <citation type="submission" date="2025-08" db="UniProtKB">
        <authorList>
            <consortium name="RefSeq"/>
        </authorList>
    </citation>
    <scope>IDENTIFICATION</scope>
    <source>
        <tissue evidence="4">Testes</tissue>
    </source>
</reference>
<dbReference type="SUPFAM" id="SSF50729">
    <property type="entry name" value="PH domain-like"/>
    <property type="match status" value="1"/>
</dbReference>
<sequence>MSQELPPSGSPKAKGSRSPKISRFMNTLRRSPAILRKRLGSGTNSRKDAHHDKKRTDKPEKNEDPKFYVQYLGCKEVSTLRFRQCKDVVEHLFETSKTLSGKDAVKCNVCIRRKYIDIDIIVSKEHIQVAIHNIAYCAADMKHPKVFAFIAKDTTNSGLLHCYAFLCNKPENAQSMTLCLSKSFESAFVEWQLAKSRHDLKVNRKPAAQHKDTNNEAPRRVKHHQGN</sequence>
<gene>
    <name evidence="4" type="primary">LOC102804161</name>
</gene>
<name>A0ABM0MYA8_SACKO</name>
<proteinExistence type="predicted"/>
<dbReference type="Pfam" id="PF14719">
    <property type="entry name" value="PID_2"/>
    <property type="match status" value="1"/>
</dbReference>
<keyword evidence="3" id="KW-1185">Reference proteome</keyword>
<dbReference type="InterPro" id="IPR051133">
    <property type="entry name" value="Adapter_Engulfment-Domain"/>
</dbReference>
<feature type="region of interest" description="Disordered" evidence="1">
    <location>
        <begin position="1"/>
        <end position="62"/>
    </location>
</feature>
<dbReference type="InterPro" id="IPR006020">
    <property type="entry name" value="PTB/PI_dom"/>
</dbReference>
<dbReference type="Gene3D" id="2.30.29.30">
    <property type="entry name" value="Pleckstrin-homology domain (PH domain)/Phosphotyrosine-binding domain (PTB)"/>
    <property type="match status" value="1"/>
</dbReference>
<organism evidence="3 4">
    <name type="scientific">Saccoglossus kowalevskii</name>
    <name type="common">Acorn worm</name>
    <dbReference type="NCBI Taxonomy" id="10224"/>
    <lineage>
        <taxon>Eukaryota</taxon>
        <taxon>Metazoa</taxon>
        <taxon>Hemichordata</taxon>
        <taxon>Enteropneusta</taxon>
        <taxon>Harrimaniidae</taxon>
        <taxon>Saccoglossus</taxon>
    </lineage>
</organism>
<evidence type="ECO:0000313" key="3">
    <source>
        <dbReference type="Proteomes" id="UP000694865"/>
    </source>
</evidence>
<dbReference type="CDD" id="cd00934">
    <property type="entry name" value="PTB"/>
    <property type="match status" value="1"/>
</dbReference>
<dbReference type="GeneID" id="102804161"/>
<dbReference type="SMART" id="SM00462">
    <property type="entry name" value="PTB"/>
    <property type="match status" value="1"/>
</dbReference>
<feature type="domain" description="PID" evidence="2">
    <location>
        <begin position="62"/>
        <end position="197"/>
    </location>
</feature>
<feature type="compositionally biased region" description="Basic and acidic residues" evidence="1">
    <location>
        <begin position="45"/>
        <end position="62"/>
    </location>
</feature>
<feature type="region of interest" description="Disordered" evidence="1">
    <location>
        <begin position="202"/>
        <end position="227"/>
    </location>
</feature>
<protein>
    <submittedName>
        <fullName evidence="4">Protein FAM43A-like</fullName>
    </submittedName>
</protein>
<dbReference type="PANTHER" id="PTHR11232">
    <property type="entry name" value="PHOSPHOTYROSINE INTERACTION DOMAIN-CONTAINING FAMILY MEMBER"/>
    <property type="match status" value="1"/>
</dbReference>
<evidence type="ECO:0000313" key="4">
    <source>
        <dbReference type="RefSeq" id="XP_006824999.1"/>
    </source>
</evidence>
<evidence type="ECO:0000259" key="2">
    <source>
        <dbReference type="SMART" id="SM00462"/>
    </source>
</evidence>
<feature type="compositionally biased region" description="Basic and acidic residues" evidence="1">
    <location>
        <begin position="209"/>
        <end position="219"/>
    </location>
</feature>
<dbReference type="Proteomes" id="UP000694865">
    <property type="component" value="Unplaced"/>
</dbReference>
<accession>A0ABM0MYA8</accession>
<dbReference type="InterPro" id="IPR011993">
    <property type="entry name" value="PH-like_dom_sf"/>
</dbReference>